<evidence type="ECO:0000313" key="11">
    <source>
        <dbReference type="Proteomes" id="UP001461498"/>
    </source>
</evidence>
<dbReference type="AlphaFoldDB" id="A0AAW1CYY3"/>
<evidence type="ECO:0000256" key="3">
    <source>
        <dbReference type="ARBA" id="ARBA00022853"/>
    </source>
</evidence>
<name>A0AAW1CYY3_9HEMI</name>
<dbReference type="InterPro" id="IPR008251">
    <property type="entry name" value="Chromo_shadow_dom"/>
</dbReference>
<dbReference type="Pfam" id="PF00385">
    <property type="entry name" value="Chromo"/>
    <property type="match status" value="1"/>
</dbReference>
<dbReference type="InterPro" id="IPR017984">
    <property type="entry name" value="Chromo_dom_subgr"/>
</dbReference>
<keyword evidence="6" id="KW-0539">Nucleus</keyword>
<protein>
    <recommendedName>
        <fullName evidence="7">Heterochromatin protein 1</fullName>
    </recommendedName>
</protein>
<dbReference type="GO" id="GO:0000792">
    <property type="term" value="C:heterochromatin"/>
    <property type="evidence" value="ECO:0007669"/>
    <property type="project" value="UniProtKB-ARBA"/>
</dbReference>
<dbReference type="FunFam" id="2.40.50.40:FF:000007">
    <property type="entry name" value="Chromobox protein homolog 1"/>
    <property type="match status" value="1"/>
</dbReference>
<dbReference type="PRINTS" id="PR00504">
    <property type="entry name" value="CHROMODOMAIN"/>
</dbReference>
<evidence type="ECO:0000256" key="2">
    <source>
        <dbReference type="ARBA" id="ARBA00022737"/>
    </source>
</evidence>
<proteinExistence type="predicted"/>
<feature type="compositionally biased region" description="Basic and acidic residues" evidence="8">
    <location>
        <begin position="7"/>
        <end position="18"/>
    </location>
</feature>
<feature type="domain" description="Chromo" evidence="9">
    <location>
        <begin position="30"/>
        <end position="89"/>
    </location>
</feature>
<keyword evidence="2" id="KW-0677">Repeat</keyword>
<feature type="region of interest" description="Disordered" evidence="8">
    <location>
        <begin position="1"/>
        <end position="37"/>
    </location>
</feature>
<feature type="compositionally biased region" description="Basic and acidic residues" evidence="8">
    <location>
        <begin position="78"/>
        <end position="94"/>
    </location>
</feature>
<evidence type="ECO:0000256" key="4">
    <source>
        <dbReference type="ARBA" id="ARBA00023015"/>
    </source>
</evidence>
<dbReference type="GO" id="GO:0031507">
    <property type="term" value="P:heterochromatin formation"/>
    <property type="evidence" value="ECO:0007669"/>
    <property type="project" value="UniProtKB-ARBA"/>
</dbReference>
<evidence type="ECO:0000256" key="6">
    <source>
        <dbReference type="ARBA" id="ARBA00023242"/>
    </source>
</evidence>
<dbReference type="Gene3D" id="2.40.50.40">
    <property type="match status" value="2"/>
</dbReference>
<dbReference type="InterPro" id="IPR000953">
    <property type="entry name" value="Chromo/chromo_shadow_dom"/>
</dbReference>
<dbReference type="PROSITE" id="PS50013">
    <property type="entry name" value="CHROMO_2"/>
    <property type="match status" value="2"/>
</dbReference>
<evidence type="ECO:0000259" key="9">
    <source>
        <dbReference type="PROSITE" id="PS50013"/>
    </source>
</evidence>
<dbReference type="Proteomes" id="UP001461498">
    <property type="component" value="Unassembled WGS sequence"/>
</dbReference>
<dbReference type="PROSITE" id="PS00598">
    <property type="entry name" value="CHROMO_1"/>
    <property type="match status" value="1"/>
</dbReference>
<keyword evidence="3" id="KW-0156">Chromatin regulator</keyword>
<evidence type="ECO:0000256" key="5">
    <source>
        <dbReference type="ARBA" id="ARBA00023163"/>
    </source>
</evidence>
<sequence length="210" mass="24107">MMKGTSKGKDKEEKKPPEDATVEEEDEEEFSVEKVLDRRFTKSGGVEYLLKWKGYSDEDNTWEPEENLDCPDLIQAYEEERRKKEESAKQKKEGGATIVSEPSKKEETAASTSKKRKVNSDEKKEKPVSNSKTRKLDTADSEAPQKVRGWSRGLDPEKIIGATDASGELMFLMKWKNSEDPELIASKIANTMWPQLVIKFYEERLTWFGM</sequence>
<comment type="subcellular location">
    <subcellularLocation>
        <location evidence="1">Nucleus</location>
    </subcellularLocation>
</comment>
<reference evidence="10 11" key="1">
    <citation type="submission" date="2022-12" db="EMBL/GenBank/DDBJ databases">
        <title>Chromosome-level genome assembly of true bugs.</title>
        <authorList>
            <person name="Ma L."/>
            <person name="Li H."/>
        </authorList>
    </citation>
    <scope>NUCLEOTIDE SEQUENCE [LARGE SCALE GENOMIC DNA]</scope>
    <source>
        <strain evidence="10">Lab_2022b</strain>
    </source>
</reference>
<dbReference type="Pfam" id="PF01393">
    <property type="entry name" value="Chromo_shadow"/>
    <property type="match status" value="1"/>
</dbReference>
<accession>A0AAW1CYY3</accession>
<dbReference type="InterPro" id="IPR023779">
    <property type="entry name" value="Chromodomain_CS"/>
</dbReference>
<dbReference type="InterPro" id="IPR051219">
    <property type="entry name" value="Heterochromatin_chromo-domain"/>
</dbReference>
<dbReference type="GO" id="GO:0003682">
    <property type="term" value="F:chromatin binding"/>
    <property type="evidence" value="ECO:0007669"/>
    <property type="project" value="UniProtKB-ARBA"/>
</dbReference>
<organism evidence="10 11">
    <name type="scientific">Rhynocoris fuscipes</name>
    <dbReference type="NCBI Taxonomy" id="488301"/>
    <lineage>
        <taxon>Eukaryota</taxon>
        <taxon>Metazoa</taxon>
        <taxon>Ecdysozoa</taxon>
        <taxon>Arthropoda</taxon>
        <taxon>Hexapoda</taxon>
        <taxon>Insecta</taxon>
        <taxon>Pterygota</taxon>
        <taxon>Neoptera</taxon>
        <taxon>Paraneoptera</taxon>
        <taxon>Hemiptera</taxon>
        <taxon>Heteroptera</taxon>
        <taxon>Panheteroptera</taxon>
        <taxon>Cimicomorpha</taxon>
        <taxon>Reduviidae</taxon>
        <taxon>Harpactorinae</taxon>
        <taxon>Harpactorini</taxon>
        <taxon>Rhynocoris</taxon>
    </lineage>
</organism>
<dbReference type="SUPFAM" id="SSF54160">
    <property type="entry name" value="Chromo domain-like"/>
    <property type="match status" value="2"/>
</dbReference>
<gene>
    <name evidence="10" type="ORF">O3M35_010464</name>
</gene>
<feature type="domain" description="Chromo" evidence="9">
    <location>
        <begin position="154"/>
        <end position="210"/>
    </location>
</feature>
<keyword evidence="11" id="KW-1185">Reference proteome</keyword>
<feature type="compositionally biased region" description="Acidic residues" evidence="8">
    <location>
        <begin position="20"/>
        <end position="30"/>
    </location>
</feature>
<comment type="caution">
    <text evidence="10">The sequence shown here is derived from an EMBL/GenBank/DDBJ whole genome shotgun (WGS) entry which is preliminary data.</text>
</comment>
<dbReference type="InterPro" id="IPR016197">
    <property type="entry name" value="Chromo-like_dom_sf"/>
</dbReference>
<evidence type="ECO:0000256" key="8">
    <source>
        <dbReference type="SAM" id="MobiDB-lite"/>
    </source>
</evidence>
<dbReference type="FunFam" id="2.40.50.40:FF:000031">
    <property type="entry name" value="Heterochromatin protein 1"/>
    <property type="match status" value="1"/>
</dbReference>
<feature type="region of interest" description="Disordered" evidence="8">
    <location>
        <begin position="53"/>
        <end position="150"/>
    </location>
</feature>
<feature type="compositionally biased region" description="Basic and acidic residues" evidence="8">
    <location>
        <begin position="118"/>
        <end position="127"/>
    </location>
</feature>
<dbReference type="InterPro" id="IPR023780">
    <property type="entry name" value="Chromo_domain"/>
</dbReference>
<dbReference type="PANTHER" id="PTHR22812">
    <property type="entry name" value="CHROMOBOX PROTEIN"/>
    <property type="match status" value="1"/>
</dbReference>
<keyword evidence="4" id="KW-0805">Transcription regulation</keyword>
<dbReference type="EMBL" id="JAPXFL010000007">
    <property type="protein sequence ID" value="KAK9504021.1"/>
    <property type="molecule type" value="Genomic_DNA"/>
</dbReference>
<evidence type="ECO:0000256" key="1">
    <source>
        <dbReference type="ARBA" id="ARBA00004123"/>
    </source>
</evidence>
<dbReference type="CDD" id="cd00034">
    <property type="entry name" value="CSD"/>
    <property type="match status" value="1"/>
</dbReference>
<dbReference type="SMART" id="SM00300">
    <property type="entry name" value="ChSh"/>
    <property type="match status" value="1"/>
</dbReference>
<feature type="compositionally biased region" description="Acidic residues" evidence="8">
    <location>
        <begin position="57"/>
        <end position="69"/>
    </location>
</feature>
<dbReference type="GO" id="GO:0005634">
    <property type="term" value="C:nucleus"/>
    <property type="evidence" value="ECO:0007669"/>
    <property type="project" value="UniProtKB-SubCell"/>
</dbReference>
<evidence type="ECO:0000313" key="10">
    <source>
        <dbReference type="EMBL" id="KAK9504021.1"/>
    </source>
</evidence>
<dbReference type="SMART" id="SM00298">
    <property type="entry name" value="CHROMO"/>
    <property type="match status" value="2"/>
</dbReference>
<evidence type="ECO:0000256" key="7">
    <source>
        <dbReference type="ARBA" id="ARBA00073803"/>
    </source>
</evidence>
<keyword evidence="5" id="KW-0804">Transcription</keyword>